<dbReference type="Pfam" id="PF01196">
    <property type="entry name" value="Ribosomal_L17"/>
    <property type="match status" value="1"/>
</dbReference>
<dbReference type="GO" id="GO:0003735">
    <property type="term" value="F:structural constituent of ribosome"/>
    <property type="evidence" value="ECO:0007669"/>
    <property type="project" value="InterPro"/>
</dbReference>
<sequence length="179" mass="20245">MRHLKAHRKLGRTTEHRLSLLRNLATSLITSREERIITTLPKAKELRPFVERAITLSRRARAVEKEDAAKALHYRRLAAAYFHAGNRGAAVDGRRGEGRTAGVAALKRLFGELSERYLNRPGGYTRIIKLGRRVGDNAELAIIELVDNPRERREAEKRSNQKASKKGRDRAKSSSAENE</sequence>
<gene>
    <name evidence="4" type="primary">rplQ</name>
    <name evidence="8" type="ORF">PYK22_02153</name>
</gene>
<accession>A0A0B6WYI0</accession>
<dbReference type="PANTHER" id="PTHR14413:SF16">
    <property type="entry name" value="LARGE RIBOSOMAL SUBUNIT PROTEIN BL17M"/>
    <property type="match status" value="1"/>
</dbReference>
<feature type="region of interest" description="Disordered" evidence="6">
    <location>
        <begin position="149"/>
        <end position="179"/>
    </location>
</feature>
<feature type="compositionally biased region" description="Basic and acidic residues" evidence="6">
    <location>
        <begin position="149"/>
        <end position="159"/>
    </location>
</feature>
<keyword evidence="9" id="KW-1185">Reference proteome</keyword>
<keyword evidence="3 4" id="KW-0687">Ribonucleoprotein</keyword>
<dbReference type="PANTHER" id="PTHR14413">
    <property type="entry name" value="RIBOSOMAL PROTEIN L17"/>
    <property type="match status" value="1"/>
</dbReference>
<dbReference type="GO" id="GO:0003700">
    <property type="term" value="F:DNA-binding transcription factor activity"/>
    <property type="evidence" value="ECO:0007669"/>
    <property type="project" value="InterPro"/>
</dbReference>
<dbReference type="GO" id="GO:0006412">
    <property type="term" value="P:translation"/>
    <property type="evidence" value="ECO:0007669"/>
    <property type="project" value="UniProtKB-UniRule"/>
</dbReference>
<reference evidence="8 9" key="2">
    <citation type="submission" date="2015-01" db="EMBL/GenBank/DDBJ databases">
        <title>Complete genome sequence of Pyrinomonas methylaliphatogenes type strain K22T.</title>
        <authorList>
            <person name="Lee K.C.Y."/>
            <person name="Power J.F."/>
            <person name="Dunfield P.F."/>
            <person name="Morgan X.C."/>
            <person name="Huttenhower C."/>
            <person name="Stott M.B."/>
        </authorList>
    </citation>
    <scope>NUCLEOTIDE SEQUENCE [LARGE SCALE GENOMIC DNA]</scope>
    <source>
        <strain evidence="8 9">K22</strain>
    </source>
</reference>
<dbReference type="RefSeq" id="WP_041977067.1">
    <property type="nucleotide sequence ID" value="NZ_CBXV010000007.1"/>
</dbReference>
<dbReference type="EMBL" id="CBXV010000007">
    <property type="protein sequence ID" value="CDM66141.1"/>
    <property type="molecule type" value="Genomic_DNA"/>
</dbReference>
<dbReference type="OrthoDB" id="9809073at2"/>
<feature type="domain" description="BZIP" evidence="7">
    <location>
        <begin position="157"/>
        <end position="170"/>
    </location>
</feature>
<dbReference type="SUPFAM" id="SSF64263">
    <property type="entry name" value="Prokaryotic ribosomal protein L17"/>
    <property type="match status" value="1"/>
</dbReference>
<dbReference type="HAMAP" id="MF_01368">
    <property type="entry name" value="Ribosomal_bL17"/>
    <property type="match status" value="1"/>
</dbReference>
<comment type="similarity">
    <text evidence="1 4 5">Belongs to the bacterial ribosomal protein bL17 family.</text>
</comment>
<evidence type="ECO:0000313" key="9">
    <source>
        <dbReference type="Proteomes" id="UP000031518"/>
    </source>
</evidence>
<evidence type="ECO:0000313" key="8">
    <source>
        <dbReference type="EMBL" id="CDM66141.1"/>
    </source>
</evidence>
<name>A0A0B6WYI0_9BACT</name>
<evidence type="ECO:0000256" key="4">
    <source>
        <dbReference type="HAMAP-Rule" id="MF_01368"/>
    </source>
</evidence>
<dbReference type="InterPro" id="IPR036373">
    <property type="entry name" value="Ribosomal_bL17_sf"/>
</dbReference>
<evidence type="ECO:0000256" key="3">
    <source>
        <dbReference type="ARBA" id="ARBA00023274"/>
    </source>
</evidence>
<dbReference type="Proteomes" id="UP000031518">
    <property type="component" value="Unassembled WGS sequence"/>
</dbReference>
<dbReference type="InterPro" id="IPR004827">
    <property type="entry name" value="bZIP"/>
</dbReference>
<keyword evidence="2 4" id="KW-0689">Ribosomal protein</keyword>
<evidence type="ECO:0000256" key="1">
    <source>
        <dbReference type="ARBA" id="ARBA00008777"/>
    </source>
</evidence>
<evidence type="ECO:0000256" key="2">
    <source>
        <dbReference type="ARBA" id="ARBA00022980"/>
    </source>
</evidence>
<dbReference type="NCBIfam" id="TIGR00059">
    <property type="entry name" value="L17"/>
    <property type="match status" value="1"/>
</dbReference>
<reference evidence="8 9" key="1">
    <citation type="submission" date="2013-12" db="EMBL/GenBank/DDBJ databases">
        <authorList>
            <person name="Stott M."/>
        </authorList>
    </citation>
    <scope>NUCLEOTIDE SEQUENCE [LARGE SCALE GENOMIC DNA]</scope>
    <source>
        <strain evidence="8 9">K22</strain>
    </source>
</reference>
<proteinExistence type="inferred from homology"/>
<dbReference type="GO" id="GO:0022625">
    <property type="term" value="C:cytosolic large ribosomal subunit"/>
    <property type="evidence" value="ECO:0007669"/>
    <property type="project" value="TreeGrafter"/>
</dbReference>
<evidence type="ECO:0000259" key="7">
    <source>
        <dbReference type="PROSITE" id="PS00036"/>
    </source>
</evidence>
<comment type="subunit">
    <text evidence="4">Part of the 50S ribosomal subunit. Contacts protein L32.</text>
</comment>
<dbReference type="PROSITE" id="PS00036">
    <property type="entry name" value="BZIP_BASIC"/>
    <property type="match status" value="1"/>
</dbReference>
<dbReference type="STRING" id="454194.PYK22_02153"/>
<dbReference type="Gene3D" id="3.90.1030.10">
    <property type="entry name" value="Ribosomal protein L17"/>
    <property type="match status" value="1"/>
</dbReference>
<organism evidence="8 9">
    <name type="scientific">Pyrinomonas methylaliphatogenes</name>
    <dbReference type="NCBI Taxonomy" id="454194"/>
    <lineage>
        <taxon>Bacteria</taxon>
        <taxon>Pseudomonadati</taxon>
        <taxon>Acidobacteriota</taxon>
        <taxon>Blastocatellia</taxon>
        <taxon>Blastocatellales</taxon>
        <taxon>Pyrinomonadaceae</taxon>
        <taxon>Pyrinomonas</taxon>
    </lineage>
</organism>
<evidence type="ECO:0000256" key="6">
    <source>
        <dbReference type="SAM" id="MobiDB-lite"/>
    </source>
</evidence>
<evidence type="ECO:0000256" key="5">
    <source>
        <dbReference type="RuleBase" id="RU000660"/>
    </source>
</evidence>
<dbReference type="AlphaFoldDB" id="A0A0B6WYI0"/>
<protein>
    <recommendedName>
        <fullName evidence="4">Large ribosomal subunit protein bL17</fullName>
    </recommendedName>
</protein>
<dbReference type="InterPro" id="IPR000456">
    <property type="entry name" value="Ribosomal_bL17"/>
</dbReference>